<comment type="caution">
    <text evidence="3">The sequence shown here is derived from an EMBL/GenBank/DDBJ whole genome shotgun (WGS) entry which is preliminary data.</text>
</comment>
<keyword evidence="4" id="KW-1185">Reference proteome</keyword>
<evidence type="ECO:0000313" key="3">
    <source>
        <dbReference type="EMBL" id="TMR37569.1"/>
    </source>
</evidence>
<organism evidence="3 4">
    <name type="scientific">Actinomadura geliboluensis</name>
    <dbReference type="NCBI Taxonomy" id="882440"/>
    <lineage>
        <taxon>Bacteria</taxon>
        <taxon>Bacillati</taxon>
        <taxon>Actinomycetota</taxon>
        <taxon>Actinomycetes</taxon>
        <taxon>Streptosporangiales</taxon>
        <taxon>Thermomonosporaceae</taxon>
        <taxon>Actinomadura</taxon>
    </lineage>
</organism>
<accession>A0A5S4GXN6</accession>
<protein>
    <submittedName>
        <fullName evidence="3">ATP-binding protein</fullName>
    </submittedName>
</protein>
<dbReference type="InterPro" id="IPR036890">
    <property type="entry name" value="HATPase_C_sf"/>
</dbReference>
<keyword evidence="1" id="KW-0808">Transferase</keyword>
<dbReference type="AlphaFoldDB" id="A0A5S4GXN6"/>
<dbReference type="Pfam" id="PF13581">
    <property type="entry name" value="HATPase_c_2"/>
    <property type="match status" value="1"/>
</dbReference>
<evidence type="ECO:0000313" key="4">
    <source>
        <dbReference type="Proteomes" id="UP000305238"/>
    </source>
</evidence>
<dbReference type="Gene3D" id="3.30.565.10">
    <property type="entry name" value="Histidine kinase-like ATPase, C-terminal domain"/>
    <property type="match status" value="1"/>
</dbReference>
<keyword evidence="1" id="KW-0723">Serine/threonine-protein kinase</keyword>
<gene>
    <name evidence="3" type="ORF">ETD96_18155</name>
</gene>
<reference evidence="3 4" key="1">
    <citation type="submission" date="2019-05" db="EMBL/GenBank/DDBJ databases">
        <title>Draft genome sequence of Actinomadura geliboluensis A8036.</title>
        <authorList>
            <person name="Saricaoglu S."/>
            <person name="Isik K."/>
        </authorList>
    </citation>
    <scope>NUCLEOTIDE SEQUENCE [LARGE SCALE GENOMIC DNA]</scope>
    <source>
        <strain evidence="3 4">A8036</strain>
    </source>
</reference>
<dbReference type="PANTHER" id="PTHR35526">
    <property type="entry name" value="ANTI-SIGMA-F FACTOR RSBW-RELATED"/>
    <property type="match status" value="1"/>
</dbReference>
<keyword evidence="1" id="KW-0418">Kinase</keyword>
<dbReference type="PANTHER" id="PTHR35526:SF3">
    <property type="entry name" value="ANTI-SIGMA-F FACTOR RSBW"/>
    <property type="match status" value="1"/>
</dbReference>
<evidence type="ECO:0000259" key="2">
    <source>
        <dbReference type="Pfam" id="PF13581"/>
    </source>
</evidence>
<proteinExistence type="predicted"/>
<feature type="domain" description="Histidine kinase/HSP90-like ATPase" evidence="2">
    <location>
        <begin position="47"/>
        <end position="147"/>
    </location>
</feature>
<name>A0A5S4GXN6_9ACTN</name>
<dbReference type="GO" id="GO:0004674">
    <property type="term" value="F:protein serine/threonine kinase activity"/>
    <property type="evidence" value="ECO:0007669"/>
    <property type="project" value="UniProtKB-KW"/>
</dbReference>
<dbReference type="Proteomes" id="UP000305238">
    <property type="component" value="Unassembled WGS sequence"/>
</dbReference>
<keyword evidence="3" id="KW-0547">Nucleotide-binding</keyword>
<keyword evidence="3" id="KW-0067">ATP-binding</keyword>
<dbReference type="InterPro" id="IPR003594">
    <property type="entry name" value="HATPase_dom"/>
</dbReference>
<dbReference type="GO" id="GO:0005524">
    <property type="term" value="F:ATP binding"/>
    <property type="evidence" value="ECO:0007669"/>
    <property type="project" value="UniProtKB-KW"/>
</dbReference>
<dbReference type="EMBL" id="VCKZ01000122">
    <property type="protein sequence ID" value="TMR37569.1"/>
    <property type="molecule type" value="Genomic_DNA"/>
</dbReference>
<dbReference type="SUPFAM" id="SSF55874">
    <property type="entry name" value="ATPase domain of HSP90 chaperone/DNA topoisomerase II/histidine kinase"/>
    <property type="match status" value="1"/>
</dbReference>
<dbReference type="InterPro" id="IPR050267">
    <property type="entry name" value="Anti-sigma-factor_SerPK"/>
</dbReference>
<evidence type="ECO:0000256" key="1">
    <source>
        <dbReference type="ARBA" id="ARBA00022527"/>
    </source>
</evidence>
<dbReference type="CDD" id="cd16936">
    <property type="entry name" value="HATPase_RsbW-like"/>
    <property type="match status" value="1"/>
</dbReference>
<dbReference type="OrthoDB" id="3476098at2"/>
<sequence>MAGRAWRHIGNGRWCALSGHIEDAETIVQVGDLELLVRDGDMQAPAVARQFVGEWFRDRGFEDAYTAQIIVSELVTNALLHGEPPIVVRMMRDESDGRPVIEVEDSGVKVPCVQPESDTAISGRGLLLVAALAEEWGTDPLDGGGKVTWAKCAP</sequence>